<evidence type="ECO:0000313" key="1">
    <source>
        <dbReference type="EMBL" id="KAK1770778.1"/>
    </source>
</evidence>
<reference evidence="1" key="1">
    <citation type="submission" date="2023-06" db="EMBL/GenBank/DDBJ databases">
        <title>Genome-scale phylogeny and comparative genomics of the fungal order Sordariales.</title>
        <authorList>
            <consortium name="Lawrence Berkeley National Laboratory"/>
            <person name="Hensen N."/>
            <person name="Bonometti L."/>
            <person name="Westerberg I."/>
            <person name="Brannstrom I.O."/>
            <person name="Guillou S."/>
            <person name="Cros-Aarteil S."/>
            <person name="Calhoun S."/>
            <person name="Haridas S."/>
            <person name="Kuo A."/>
            <person name="Mondo S."/>
            <person name="Pangilinan J."/>
            <person name="Riley R."/>
            <person name="Labutti K."/>
            <person name="Andreopoulos B."/>
            <person name="Lipzen A."/>
            <person name="Chen C."/>
            <person name="Yanf M."/>
            <person name="Daum C."/>
            <person name="Ng V."/>
            <person name="Clum A."/>
            <person name="Steindorff A."/>
            <person name="Ohm R."/>
            <person name="Martin F."/>
            <person name="Silar P."/>
            <person name="Natvig D."/>
            <person name="Lalanne C."/>
            <person name="Gautier V."/>
            <person name="Ament-Velasquez S.L."/>
            <person name="Kruys A."/>
            <person name="Hutchinson M.I."/>
            <person name="Powell A.J."/>
            <person name="Barry K."/>
            <person name="Miller A.N."/>
            <person name="Grigoriev I.V."/>
            <person name="Debuchy R."/>
            <person name="Gladieux P."/>
            <person name="Thoren M.H."/>
            <person name="Johannesson H."/>
        </authorList>
    </citation>
    <scope>NUCLEOTIDE SEQUENCE</scope>
    <source>
        <strain evidence="1">8032-3</strain>
    </source>
</reference>
<name>A0AAJ0C877_9PEZI</name>
<gene>
    <name evidence="1" type="ORF">QBC33DRAFT_216047</name>
</gene>
<accession>A0AAJ0C877</accession>
<sequence>MAVCSWCSLFPCVMSRVNESLGVFNMTFQCLPLSRWKVKYASHLLWLGVRLARPSRSFPHHQNPYSGVIQDINDQFPSCGAPCPPCNYEVGPVPCETHGTCTPCSCLHLVLLASLGILRYKIGPVPSTHQRRASSWLQRSARIGGLSPPLFDSVASRFPHLSAESTGPALGRLEWAEFQGVPSIAVLSHVSPFYNSVGLVGLADSTLGTYMYYLRITQSL</sequence>
<proteinExistence type="predicted"/>
<dbReference type="GeneID" id="85305916"/>
<keyword evidence="2" id="KW-1185">Reference proteome</keyword>
<dbReference type="RefSeq" id="XP_060286991.1">
    <property type="nucleotide sequence ID" value="XM_060422729.1"/>
</dbReference>
<dbReference type="Proteomes" id="UP001244011">
    <property type="component" value="Unassembled WGS sequence"/>
</dbReference>
<dbReference type="AlphaFoldDB" id="A0AAJ0C877"/>
<comment type="caution">
    <text evidence="1">The sequence shown here is derived from an EMBL/GenBank/DDBJ whole genome shotgun (WGS) entry which is preliminary data.</text>
</comment>
<organism evidence="1 2">
    <name type="scientific">Phialemonium atrogriseum</name>
    <dbReference type="NCBI Taxonomy" id="1093897"/>
    <lineage>
        <taxon>Eukaryota</taxon>
        <taxon>Fungi</taxon>
        <taxon>Dikarya</taxon>
        <taxon>Ascomycota</taxon>
        <taxon>Pezizomycotina</taxon>
        <taxon>Sordariomycetes</taxon>
        <taxon>Sordariomycetidae</taxon>
        <taxon>Cephalothecales</taxon>
        <taxon>Cephalothecaceae</taxon>
        <taxon>Phialemonium</taxon>
    </lineage>
</organism>
<evidence type="ECO:0000313" key="2">
    <source>
        <dbReference type="Proteomes" id="UP001244011"/>
    </source>
</evidence>
<dbReference type="EMBL" id="MU838999">
    <property type="protein sequence ID" value="KAK1770778.1"/>
    <property type="molecule type" value="Genomic_DNA"/>
</dbReference>
<protein>
    <submittedName>
        <fullName evidence="1">Uncharacterized protein</fullName>
    </submittedName>
</protein>